<evidence type="ECO:0000313" key="2">
    <source>
        <dbReference type="EMBL" id="MFC3681162.1"/>
    </source>
</evidence>
<organism evidence="2 3">
    <name type="scientific">Bacterioplanoides pacificum</name>
    <dbReference type="NCBI Taxonomy" id="1171596"/>
    <lineage>
        <taxon>Bacteria</taxon>
        <taxon>Pseudomonadati</taxon>
        <taxon>Pseudomonadota</taxon>
        <taxon>Gammaproteobacteria</taxon>
        <taxon>Oceanospirillales</taxon>
        <taxon>Oceanospirillaceae</taxon>
        <taxon>Bacterioplanoides</taxon>
    </lineage>
</organism>
<gene>
    <name evidence="2" type="ORF">ACFOMG_13740</name>
</gene>
<protein>
    <submittedName>
        <fullName evidence="2">Uncharacterized protein</fullName>
    </submittedName>
</protein>
<proteinExistence type="predicted"/>
<evidence type="ECO:0000313" key="3">
    <source>
        <dbReference type="Proteomes" id="UP001595722"/>
    </source>
</evidence>
<keyword evidence="3" id="KW-1185">Reference proteome</keyword>
<reference evidence="3" key="1">
    <citation type="journal article" date="2019" name="Int. J. Syst. Evol. Microbiol.">
        <title>The Global Catalogue of Microorganisms (GCM) 10K type strain sequencing project: providing services to taxonomists for standard genome sequencing and annotation.</title>
        <authorList>
            <consortium name="The Broad Institute Genomics Platform"/>
            <consortium name="The Broad Institute Genome Sequencing Center for Infectious Disease"/>
            <person name="Wu L."/>
            <person name="Ma J."/>
        </authorList>
    </citation>
    <scope>NUCLEOTIDE SEQUENCE [LARGE SCALE GENOMIC DNA]</scope>
    <source>
        <strain evidence="3">KCTC 42424</strain>
    </source>
</reference>
<dbReference type="RefSeq" id="WP_376867400.1">
    <property type="nucleotide sequence ID" value="NZ_JBHRYB010000013.1"/>
</dbReference>
<keyword evidence="1" id="KW-0472">Membrane</keyword>
<keyword evidence="1" id="KW-0812">Transmembrane</keyword>
<feature type="transmembrane region" description="Helical" evidence="1">
    <location>
        <begin position="6"/>
        <end position="26"/>
    </location>
</feature>
<evidence type="ECO:0000256" key="1">
    <source>
        <dbReference type="SAM" id="Phobius"/>
    </source>
</evidence>
<dbReference type="Proteomes" id="UP001595722">
    <property type="component" value="Unassembled WGS sequence"/>
</dbReference>
<name>A0ABV7VWU4_9GAMM</name>
<sequence>MDLNFTLLFLLFLLIFYLGIFLYLNFYRSHVLINRIEEIFPDWNESEDEGYDYFYSLGVTCQFQVARDRADVSLLSFGHSIVIFNYYYLAYREPIDSDMSSAYANKNSLLASKLRASGVDFNHIELEDWRGNKNLKDISECILINGGYVTYFIKLSPFYGSDKIDELFRRVQSD</sequence>
<keyword evidence="1" id="KW-1133">Transmembrane helix</keyword>
<accession>A0ABV7VWU4</accession>
<comment type="caution">
    <text evidence="2">The sequence shown here is derived from an EMBL/GenBank/DDBJ whole genome shotgun (WGS) entry which is preliminary data.</text>
</comment>
<dbReference type="EMBL" id="JBHRYB010000013">
    <property type="protein sequence ID" value="MFC3681162.1"/>
    <property type="molecule type" value="Genomic_DNA"/>
</dbReference>